<feature type="domain" description="Flavin reductase like" evidence="6">
    <location>
        <begin position="89"/>
        <end position="249"/>
    </location>
</feature>
<gene>
    <name evidence="7" type="ORF">UA08_01098</name>
</gene>
<dbReference type="InterPro" id="IPR012349">
    <property type="entry name" value="Split_barrel_FMN-bd"/>
</dbReference>
<keyword evidence="3" id="KW-0288">FMN</keyword>
<dbReference type="Gene3D" id="2.30.110.10">
    <property type="entry name" value="Electron Transport, Fmn-binding Protein, Chain A"/>
    <property type="match status" value="1"/>
</dbReference>
<sequence length="278" mass="30693">MNALTNARIECAYSHHFPSKANFNEEQASRPQFDRNVPLKYSQPPNTNWKLGDGANNGGASPDTQRKHIAIDPYEPGRSASSNYKLLISGIVPRPIAFVSTRSKDGTSVNLAPFSYFQLVNHDPPMFVVSFVGSIDKAKDTLRNLLDTNECVINLISEHFVEAANATSVNAPYGTSEFEIAGLHQAPSTTVKAPRVQESIFSIEGRLVEAKEFESSVEPGKKTGVLAIVEGTRFWVREDAINDDKSLIDLEVLRPISRLGGIRYGRTTEIVELERPSF</sequence>
<dbReference type="SUPFAM" id="SSF50475">
    <property type="entry name" value="FMN-binding split barrel"/>
    <property type="match status" value="1"/>
</dbReference>
<feature type="region of interest" description="Disordered" evidence="5">
    <location>
        <begin position="39"/>
        <end position="66"/>
    </location>
</feature>
<keyword evidence="8" id="KW-1185">Reference proteome</keyword>
<dbReference type="Pfam" id="PF01613">
    <property type="entry name" value="Flavin_Reduct"/>
    <property type="match status" value="1"/>
</dbReference>
<dbReference type="AlphaFoldDB" id="A0A225AS51"/>
<evidence type="ECO:0000313" key="7">
    <source>
        <dbReference type="EMBL" id="OKL63820.1"/>
    </source>
</evidence>
<accession>A0A225AS51</accession>
<dbReference type="SMART" id="SM00903">
    <property type="entry name" value="Flavin_Reduct"/>
    <property type="match status" value="1"/>
</dbReference>
<evidence type="ECO:0000256" key="5">
    <source>
        <dbReference type="SAM" id="MobiDB-lite"/>
    </source>
</evidence>
<dbReference type="GeneID" id="31000853"/>
<proteinExistence type="inferred from homology"/>
<dbReference type="Proteomes" id="UP000214365">
    <property type="component" value="Unassembled WGS sequence"/>
</dbReference>
<dbReference type="GO" id="GO:0010181">
    <property type="term" value="F:FMN binding"/>
    <property type="evidence" value="ECO:0007669"/>
    <property type="project" value="InterPro"/>
</dbReference>
<organism evidence="7 8">
    <name type="scientific">Talaromyces atroroseus</name>
    <dbReference type="NCBI Taxonomy" id="1441469"/>
    <lineage>
        <taxon>Eukaryota</taxon>
        <taxon>Fungi</taxon>
        <taxon>Dikarya</taxon>
        <taxon>Ascomycota</taxon>
        <taxon>Pezizomycotina</taxon>
        <taxon>Eurotiomycetes</taxon>
        <taxon>Eurotiomycetidae</taxon>
        <taxon>Eurotiales</taxon>
        <taxon>Trichocomaceae</taxon>
        <taxon>Talaromyces</taxon>
        <taxon>Talaromyces sect. Trachyspermi</taxon>
    </lineage>
</organism>
<dbReference type="InterPro" id="IPR002563">
    <property type="entry name" value="Flavin_Rdtase-like_dom"/>
</dbReference>
<evidence type="ECO:0000256" key="1">
    <source>
        <dbReference type="ARBA" id="ARBA00001917"/>
    </source>
</evidence>
<dbReference type="EMBL" id="LFMY01000001">
    <property type="protein sequence ID" value="OKL63820.1"/>
    <property type="molecule type" value="Genomic_DNA"/>
</dbReference>
<comment type="caution">
    <text evidence="7">The sequence shown here is derived from an EMBL/GenBank/DDBJ whole genome shotgun (WGS) entry which is preliminary data.</text>
</comment>
<dbReference type="RefSeq" id="XP_020123941.1">
    <property type="nucleotide sequence ID" value="XM_020259847.1"/>
</dbReference>
<comment type="cofactor">
    <cofactor evidence="1">
        <name>FMN</name>
        <dbReference type="ChEBI" id="CHEBI:58210"/>
    </cofactor>
</comment>
<name>A0A225AS51_TALAT</name>
<reference evidence="7 8" key="1">
    <citation type="submission" date="2015-06" db="EMBL/GenBank/DDBJ databases">
        <title>Talaromyces atroroseus IBT 11181 draft genome.</title>
        <authorList>
            <person name="Rasmussen K.B."/>
            <person name="Rasmussen S."/>
            <person name="Petersen B."/>
            <person name="Sicheritz-Ponten T."/>
            <person name="Mortensen U.H."/>
            <person name="Thrane U."/>
        </authorList>
    </citation>
    <scope>NUCLEOTIDE SEQUENCE [LARGE SCALE GENOMIC DNA]</scope>
    <source>
        <strain evidence="7 8">IBT 11181</strain>
    </source>
</reference>
<dbReference type="PANTHER" id="PTHR33798:SF5">
    <property type="entry name" value="FLAVIN REDUCTASE LIKE DOMAIN-CONTAINING PROTEIN"/>
    <property type="match status" value="1"/>
</dbReference>
<protein>
    <recommendedName>
        <fullName evidence="6">Flavin reductase like domain-containing protein</fullName>
    </recommendedName>
</protein>
<evidence type="ECO:0000259" key="6">
    <source>
        <dbReference type="SMART" id="SM00903"/>
    </source>
</evidence>
<evidence type="ECO:0000256" key="3">
    <source>
        <dbReference type="ARBA" id="ARBA00022643"/>
    </source>
</evidence>
<dbReference type="OrthoDB" id="10250990at2759"/>
<keyword evidence="2" id="KW-0285">Flavoprotein</keyword>
<evidence type="ECO:0000313" key="8">
    <source>
        <dbReference type="Proteomes" id="UP000214365"/>
    </source>
</evidence>
<comment type="similarity">
    <text evidence="4">Belongs to the flavoredoxin family.</text>
</comment>
<evidence type="ECO:0000256" key="4">
    <source>
        <dbReference type="ARBA" id="ARBA00038054"/>
    </source>
</evidence>
<evidence type="ECO:0000256" key="2">
    <source>
        <dbReference type="ARBA" id="ARBA00022630"/>
    </source>
</evidence>
<dbReference type="PANTHER" id="PTHR33798">
    <property type="entry name" value="FLAVOPROTEIN OXYGENASE"/>
    <property type="match status" value="1"/>
</dbReference>